<dbReference type="Gene3D" id="1.25.40.10">
    <property type="entry name" value="Tetratricopeptide repeat domain"/>
    <property type="match status" value="2"/>
</dbReference>
<sequence length="417" mass="48971">MIGQRIKELRKQSKLTQQELAKDIITRSYLSQIEKGMVQPSYEVLEKLSKRLNCSVEDLYKTVENKDMLLSQMKREIKSAENYIITNSFDKIEQMIQKEDYFKKEGLNHYDKGILNWVHGKYYEKKRDFNHAITYYNESITELELGNHTNEMLRSLDSIGYVYSQSNQNEKALLVLTKAHRIMIYDQIHGVLRVSLLSNLGVVHGKLKEYYSAINFLEEARELNEKIESYYKAGDIYMALGVCYMELNRHEEAKKSYEKALKYFKLNENKFQEAGTYTNLGILSIYQDNYNQAKLYLNTAINTYNKIKAEGSLVMNAQVELGRVYYLQKEYDQGISLCKDIIAMDAVNKPKAQAYELLGDIYNRLLNSELSLEYYKKAKEIINFNHPEYKRVCKKIGDVYYLLNEYQKASDVYKECL</sequence>
<keyword evidence="1" id="KW-0802">TPR repeat</keyword>
<accession>A0ABT9J2W2</accession>
<organism evidence="3 4">
    <name type="scientific">Chengkuizengella axinellae</name>
    <dbReference type="NCBI Taxonomy" id="3064388"/>
    <lineage>
        <taxon>Bacteria</taxon>
        <taxon>Bacillati</taxon>
        <taxon>Bacillota</taxon>
        <taxon>Bacilli</taxon>
        <taxon>Bacillales</taxon>
        <taxon>Paenibacillaceae</taxon>
        <taxon>Chengkuizengella</taxon>
    </lineage>
</organism>
<keyword evidence="4" id="KW-1185">Reference proteome</keyword>
<dbReference type="RefSeq" id="WP_305993256.1">
    <property type="nucleotide sequence ID" value="NZ_JAVAMP010000011.1"/>
</dbReference>
<protein>
    <submittedName>
        <fullName evidence="3">Tetratricopeptide repeat protein</fullName>
    </submittedName>
</protein>
<evidence type="ECO:0000313" key="3">
    <source>
        <dbReference type="EMBL" id="MDP5275944.1"/>
    </source>
</evidence>
<dbReference type="PROSITE" id="PS50005">
    <property type="entry name" value="TPR"/>
    <property type="match status" value="2"/>
</dbReference>
<dbReference type="SUPFAM" id="SSF47413">
    <property type="entry name" value="lambda repressor-like DNA-binding domains"/>
    <property type="match status" value="1"/>
</dbReference>
<dbReference type="EMBL" id="JAVAMP010000011">
    <property type="protein sequence ID" value="MDP5275944.1"/>
    <property type="molecule type" value="Genomic_DNA"/>
</dbReference>
<dbReference type="InterPro" id="IPR010982">
    <property type="entry name" value="Lambda_DNA-bd_dom_sf"/>
</dbReference>
<feature type="repeat" description="TPR" evidence="1">
    <location>
        <begin position="234"/>
        <end position="267"/>
    </location>
</feature>
<evidence type="ECO:0000313" key="4">
    <source>
        <dbReference type="Proteomes" id="UP001231941"/>
    </source>
</evidence>
<dbReference type="Pfam" id="PF13424">
    <property type="entry name" value="TPR_12"/>
    <property type="match status" value="2"/>
</dbReference>
<reference evidence="3 4" key="1">
    <citation type="submission" date="2023-08" db="EMBL/GenBank/DDBJ databases">
        <authorList>
            <person name="Park J.-S."/>
        </authorList>
    </citation>
    <scope>NUCLEOTIDE SEQUENCE [LARGE SCALE GENOMIC DNA]</scope>
    <source>
        <strain evidence="3 4">2205SS18-9</strain>
    </source>
</reference>
<dbReference type="PROSITE" id="PS50943">
    <property type="entry name" value="HTH_CROC1"/>
    <property type="match status" value="1"/>
</dbReference>
<feature type="repeat" description="TPR" evidence="1">
    <location>
        <begin position="194"/>
        <end position="227"/>
    </location>
</feature>
<proteinExistence type="predicted"/>
<evidence type="ECO:0000256" key="1">
    <source>
        <dbReference type="PROSITE-ProRule" id="PRU00339"/>
    </source>
</evidence>
<evidence type="ECO:0000259" key="2">
    <source>
        <dbReference type="PROSITE" id="PS50943"/>
    </source>
</evidence>
<dbReference type="InterPro" id="IPR011990">
    <property type="entry name" value="TPR-like_helical_dom_sf"/>
</dbReference>
<dbReference type="SMART" id="SM00028">
    <property type="entry name" value="TPR"/>
    <property type="match status" value="6"/>
</dbReference>
<dbReference type="SUPFAM" id="SSF48452">
    <property type="entry name" value="TPR-like"/>
    <property type="match status" value="2"/>
</dbReference>
<name>A0ABT9J2W2_9BACL</name>
<dbReference type="InterPro" id="IPR019734">
    <property type="entry name" value="TPR_rpt"/>
</dbReference>
<feature type="domain" description="HTH cro/C1-type" evidence="2">
    <location>
        <begin position="6"/>
        <end position="59"/>
    </location>
</feature>
<dbReference type="InterPro" id="IPR053163">
    <property type="entry name" value="HTH-type_regulator_Rgg"/>
</dbReference>
<dbReference type="PANTHER" id="PTHR37038:SF14">
    <property type="entry name" value="TRANSCRIPTIONAL ACTIVATOR"/>
    <property type="match status" value="1"/>
</dbReference>
<gene>
    <name evidence="3" type="ORF">Q5Y73_17740</name>
</gene>
<dbReference type="CDD" id="cd00093">
    <property type="entry name" value="HTH_XRE"/>
    <property type="match status" value="1"/>
</dbReference>
<dbReference type="InterPro" id="IPR001387">
    <property type="entry name" value="Cro/C1-type_HTH"/>
</dbReference>
<dbReference type="Proteomes" id="UP001231941">
    <property type="component" value="Unassembled WGS sequence"/>
</dbReference>
<dbReference type="SMART" id="SM00530">
    <property type="entry name" value="HTH_XRE"/>
    <property type="match status" value="1"/>
</dbReference>
<dbReference type="PANTHER" id="PTHR37038">
    <property type="entry name" value="TRANSCRIPTIONAL REGULATOR-RELATED"/>
    <property type="match status" value="1"/>
</dbReference>
<dbReference type="Pfam" id="PF01381">
    <property type="entry name" value="HTH_3"/>
    <property type="match status" value="1"/>
</dbReference>
<comment type="caution">
    <text evidence="3">The sequence shown here is derived from an EMBL/GenBank/DDBJ whole genome shotgun (WGS) entry which is preliminary data.</text>
</comment>